<feature type="chain" id="PRO_5039626572" description="Lipoprotein" evidence="2">
    <location>
        <begin position="23"/>
        <end position="250"/>
    </location>
</feature>
<name>A0A496PHC8_9MICC</name>
<reference evidence="3 4" key="1">
    <citation type="submission" date="2018-07" db="EMBL/GenBank/DDBJ databases">
        <title>Arthrobacter sp. nov., isolated from raw cow's milk with high bacterial count.</title>
        <authorList>
            <person name="Hahne J."/>
            <person name="Isele D."/>
            <person name="Lipski A."/>
        </authorList>
    </citation>
    <scope>NUCLEOTIDE SEQUENCE [LARGE SCALE GENOMIC DNA]</scope>
    <source>
        <strain evidence="3 4">JZ R-183</strain>
    </source>
</reference>
<feature type="compositionally biased region" description="Low complexity" evidence="1">
    <location>
        <begin position="26"/>
        <end position="40"/>
    </location>
</feature>
<dbReference type="AlphaFoldDB" id="A0A496PHC8"/>
<feature type="region of interest" description="Disordered" evidence="1">
    <location>
        <begin position="217"/>
        <end position="237"/>
    </location>
</feature>
<evidence type="ECO:0000256" key="2">
    <source>
        <dbReference type="SAM" id="SignalP"/>
    </source>
</evidence>
<keyword evidence="4" id="KW-1185">Reference proteome</keyword>
<dbReference type="EMBL" id="QQXL01000006">
    <property type="protein sequence ID" value="RKW69891.1"/>
    <property type="molecule type" value="Genomic_DNA"/>
</dbReference>
<protein>
    <recommendedName>
        <fullName evidence="5">Lipoprotein</fullName>
    </recommendedName>
</protein>
<feature type="region of interest" description="Disordered" evidence="1">
    <location>
        <begin position="26"/>
        <end position="56"/>
    </location>
</feature>
<organism evidence="3 4">
    <name type="scientific">Galactobacter caseinivorans</name>
    <dbReference type="NCBI Taxonomy" id="2676123"/>
    <lineage>
        <taxon>Bacteria</taxon>
        <taxon>Bacillati</taxon>
        <taxon>Actinomycetota</taxon>
        <taxon>Actinomycetes</taxon>
        <taxon>Micrococcales</taxon>
        <taxon>Micrococcaceae</taxon>
        <taxon>Galactobacter</taxon>
    </lineage>
</organism>
<evidence type="ECO:0000313" key="4">
    <source>
        <dbReference type="Proteomes" id="UP000273119"/>
    </source>
</evidence>
<dbReference type="RefSeq" id="WP_121485562.1">
    <property type="nucleotide sequence ID" value="NZ_QQXL01000006.1"/>
</dbReference>
<evidence type="ECO:0008006" key="5">
    <source>
        <dbReference type="Google" id="ProtNLM"/>
    </source>
</evidence>
<evidence type="ECO:0000313" key="3">
    <source>
        <dbReference type="EMBL" id="RKW69891.1"/>
    </source>
</evidence>
<feature type="signal peptide" evidence="2">
    <location>
        <begin position="1"/>
        <end position="22"/>
    </location>
</feature>
<dbReference type="PROSITE" id="PS51257">
    <property type="entry name" value="PROKAR_LIPOPROTEIN"/>
    <property type="match status" value="1"/>
</dbReference>
<proteinExistence type="predicted"/>
<comment type="caution">
    <text evidence="3">The sequence shown here is derived from an EMBL/GenBank/DDBJ whole genome shotgun (WGS) entry which is preliminary data.</text>
</comment>
<evidence type="ECO:0000256" key="1">
    <source>
        <dbReference type="SAM" id="MobiDB-lite"/>
    </source>
</evidence>
<sequence length="250" mass="27618">MRNKMWGRGALIVGLSLGFLLTGCTPPETQNTQQTSQENQGARDLSGATKAEAYSGSPKDRYAKAGARYKELTAFFTGVQRDIHAGTWLDSPTHSDFIPDPGYNSGMKLDGDGRSEDGNADSYTFWVSRFYTPEEPVAKVLQRTVQAWRERGWEVAEKVPGSQRFATTTPEGYWLDIKVNGAGTIALRAYSPAFWGSYDELLTAVAERRDAEYQAKAPGTVFKEDPKTKQASLKPGVYRPFPAWDAVPTT</sequence>
<accession>A0A496PHC8</accession>
<dbReference type="Proteomes" id="UP000273119">
    <property type="component" value="Unassembled WGS sequence"/>
</dbReference>
<gene>
    <name evidence="3" type="ORF">DWQ67_10465</name>
</gene>
<keyword evidence="2" id="KW-0732">Signal</keyword>